<dbReference type="PRINTS" id="PR01036">
    <property type="entry name" value="TCRTETB"/>
</dbReference>
<feature type="transmembrane region" description="Helical" evidence="7">
    <location>
        <begin position="20"/>
        <end position="43"/>
    </location>
</feature>
<evidence type="ECO:0000256" key="4">
    <source>
        <dbReference type="ARBA" id="ARBA00022692"/>
    </source>
</evidence>
<dbReference type="PROSITE" id="PS50850">
    <property type="entry name" value="MFS"/>
    <property type="match status" value="1"/>
</dbReference>
<organism evidence="9 10">
    <name type="scientific">Rhodococcoides kroppenstedtii</name>
    <dbReference type="NCBI Taxonomy" id="293050"/>
    <lineage>
        <taxon>Bacteria</taxon>
        <taxon>Bacillati</taxon>
        <taxon>Actinomycetota</taxon>
        <taxon>Actinomycetes</taxon>
        <taxon>Mycobacteriales</taxon>
        <taxon>Nocardiaceae</taxon>
        <taxon>Rhodococcoides</taxon>
    </lineage>
</organism>
<evidence type="ECO:0000256" key="6">
    <source>
        <dbReference type="ARBA" id="ARBA00023136"/>
    </source>
</evidence>
<dbReference type="PANTHER" id="PTHR42718:SF47">
    <property type="entry name" value="METHYL VIOLOGEN RESISTANCE PROTEIN SMVA"/>
    <property type="match status" value="1"/>
</dbReference>
<evidence type="ECO:0000256" key="3">
    <source>
        <dbReference type="ARBA" id="ARBA00022475"/>
    </source>
</evidence>
<evidence type="ECO:0000313" key="10">
    <source>
        <dbReference type="Proteomes" id="UP000182054"/>
    </source>
</evidence>
<dbReference type="GeneID" id="85484167"/>
<proteinExistence type="predicted"/>
<evidence type="ECO:0000259" key="8">
    <source>
        <dbReference type="PROSITE" id="PS50850"/>
    </source>
</evidence>
<comment type="subcellular location">
    <subcellularLocation>
        <location evidence="1">Cell membrane</location>
        <topology evidence="1">Multi-pass membrane protein</topology>
    </subcellularLocation>
</comment>
<feature type="transmembrane region" description="Helical" evidence="7">
    <location>
        <begin position="143"/>
        <end position="163"/>
    </location>
</feature>
<feature type="transmembrane region" description="Helical" evidence="7">
    <location>
        <begin position="110"/>
        <end position="131"/>
    </location>
</feature>
<feature type="transmembrane region" description="Helical" evidence="7">
    <location>
        <begin position="363"/>
        <end position="388"/>
    </location>
</feature>
<name>A0A1I0SFP1_9NOCA</name>
<dbReference type="GO" id="GO:0022857">
    <property type="term" value="F:transmembrane transporter activity"/>
    <property type="evidence" value="ECO:0007669"/>
    <property type="project" value="InterPro"/>
</dbReference>
<feature type="transmembrane region" description="Helical" evidence="7">
    <location>
        <begin position="236"/>
        <end position="251"/>
    </location>
</feature>
<dbReference type="InterPro" id="IPR036259">
    <property type="entry name" value="MFS_trans_sf"/>
</dbReference>
<accession>A0A1I0SFP1</accession>
<evidence type="ECO:0000256" key="5">
    <source>
        <dbReference type="ARBA" id="ARBA00022989"/>
    </source>
</evidence>
<dbReference type="PANTHER" id="PTHR42718">
    <property type="entry name" value="MAJOR FACILITATOR SUPERFAMILY MULTIDRUG TRANSPORTER MFSC"/>
    <property type="match status" value="1"/>
</dbReference>
<dbReference type="Gene3D" id="1.20.1720.10">
    <property type="entry name" value="Multidrug resistance protein D"/>
    <property type="match status" value="1"/>
</dbReference>
<dbReference type="Proteomes" id="UP000182054">
    <property type="component" value="Unassembled WGS sequence"/>
</dbReference>
<keyword evidence="2" id="KW-0813">Transport</keyword>
<feature type="transmembrane region" description="Helical" evidence="7">
    <location>
        <begin position="169"/>
        <end position="193"/>
    </location>
</feature>
<evidence type="ECO:0000256" key="2">
    <source>
        <dbReference type="ARBA" id="ARBA00022448"/>
    </source>
</evidence>
<dbReference type="InterPro" id="IPR020846">
    <property type="entry name" value="MFS_dom"/>
</dbReference>
<protein>
    <submittedName>
        <fullName evidence="9">MFS transporter, DHA2 family, multidrug resistance protein</fullName>
    </submittedName>
</protein>
<feature type="transmembrane region" description="Helical" evidence="7">
    <location>
        <begin position="337"/>
        <end position="357"/>
    </location>
</feature>
<feature type="transmembrane region" description="Helical" evidence="7">
    <location>
        <begin position="85"/>
        <end position="104"/>
    </location>
</feature>
<feature type="transmembrane region" description="Helical" evidence="7">
    <location>
        <begin position="55"/>
        <end position="73"/>
    </location>
</feature>
<keyword evidence="4 7" id="KW-0812">Transmembrane</keyword>
<dbReference type="Gene3D" id="1.20.1250.20">
    <property type="entry name" value="MFS general substrate transporter like domains"/>
    <property type="match status" value="1"/>
</dbReference>
<evidence type="ECO:0000313" key="9">
    <source>
        <dbReference type="EMBL" id="SFA38257.1"/>
    </source>
</evidence>
<dbReference type="InterPro" id="IPR011701">
    <property type="entry name" value="MFS"/>
</dbReference>
<keyword evidence="5 7" id="KW-1133">Transmembrane helix</keyword>
<dbReference type="SUPFAM" id="SSF103473">
    <property type="entry name" value="MFS general substrate transporter"/>
    <property type="match status" value="1"/>
</dbReference>
<evidence type="ECO:0000256" key="7">
    <source>
        <dbReference type="SAM" id="Phobius"/>
    </source>
</evidence>
<dbReference type="GO" id="GO:0005886">
    <property type="term" value="C:plasma membrane"/>
    <property type="evidence" value="ECO:0007669"/>
    <property type="project" value="UniProtKB-SubCell"/>
</dbReference>
<dbReference type="EMBL" id="FOJN01000001">
    <property type="protein sequence ID" value="SFA38257.1"/>
    <property type="molecule type" value="Genomic_DNA"/>
</dbReference>
<feature type="transmembrane region" description="Helical" evidence="7">
    <location>
        <begin position="205"/>
        <end position="224"/>
    </location>
</feature>
<reference evidence="9 10" key="1">
    <citation type="submission" date="2016-10" db="EMBL/GenBank/DDBJ databases">
        <authorList>
            <person name="de Groot N.N."/>
        </authorList>
    </citation>
    <scope>NUCLEOTIDE SEQUENCE [LARGE SCALE GENOMIC DNA]</scope>
    <source>
        <strain evidence="9 10">DSM 44908</strain>
    </source>
</reference>
<feature type="domain" description="Major facilitator superfamily (MFS) profile" evidence="8">
    <location>
        <begin position="19"/>
        <end position="503"/>
    </location>
</feature>
<dbReference type="CDD" id="cd17321">
    <property type="entry name" value="MFS_MMR_MDR_like"/>
    <property type="match status" value="1"/>
</dbReference>
<keyword evidence="6 7" id="KW-0472">Membrane</keyword>
<dbReference type="RefSeq" id="WP_068361209.1">
    <property type="nucleotide sequence ID" value="NZ_FOJN01000001.1"/>
</dbReference>
<keyword evidence="3" id="KW-1003">Cell membrane</keyword>
<feature type="transmembrane region" description="Helical" evidence="7">
    <location>
        <begin position="306"/>
        <end position="330"/>
    </location>
</feature>
<evidence type="ECO:0000256" key="1">
    <source>
        <dbReference type="ARBA" id="ARBA00004651"/>
    </source>
</evidence>
<gene>
    <name evidence="9" type="ORF">SAMN05444374_10198</name>
</gene>
<feature type="transmembrane region" description="Helical" evidence="7">
    <location>
        <begin position="479"/>
        <end position="499"/>
    </location>
</feature>
<dbReference type="AlphaFoldDB" id="A0A1I0SFP1"/>
<sequence length="511" mass="52145">MSLFVAPEAARATRRDWVGLCVLAGAVMMVAVDGTVLDIALPFLSADLQPTGTELLWIIDIYSFVLAGLLVTMGTLGDRIGRRRLLLIGSVGFGLSSVVAAFAVDPAMLIAARVMQGVAGATLMPATLGLIRSMFAHPAERTLAIGVWGAMAGGGAAAGPVVGGVLLEHFWWGSVFLINVPVMIVLVVAGPFAIPESKNPAPGAFDLPSALLSIVAIVPLVYVVKEAVAHGPGVELAPIALVGLAAGVAFVRRQRRSTSPMIDLSLFAQRQFSTAVVTNLLSIFALAGVLFFGSQYLQSVLGLSPLAAGLFLIPGTAANMAASLLAAYLVRRWRPGTVLTGGLLVGALGALTLTRLGTVDGRLTFVVAFVAVGVAAGLALTLTSDLVVGSVRPERAGAASAVSETAYELGIALGVAVLGSVVMGIFRSGVDVTGLTAENAGHARETLGEAVALAGSLSGEVGDVLRASAQAAFVDGMHAAATVTAAVLVTNAVLVAWALRRRSDQVSTTKE</sequence>
<dbReference type="Pfam" id="PF07690">
    <property type="entry name" value="MFS_1"/>
    <property type="match status" value="1"/>
</dbReference>
<feature type="transmembrane region" description="Helical" evidence="7">
    <location>
        <begin position="272"/>
        <end position="294"/>
    </location>
</feature>
<feature type="transmembrane region" description="Helical" evidence="7">
    <location>
        <begin position="409"/>
        <end position="426"/>
    </location>
</feature>